<dbReference type="SUPFAM" id="SSF56112">
    <property type="entry name" value="Protein kinase-like (PK-like)"/>
    <property type="match status" value="1"/>
</dbReference>
<dbReference type="Pfam" id="PF02958">
    <property type="entry name" value="EcKL"/>
    <property type="match status" value="1"/>
</dbReference>
<organism evidence="1">
    <name type="scientific">Melanoplus sanguinipes</name>
    <name type="common">Migratory grasshopper</name>
    <dbReference type="NCBI Taxonomy" id="65742"/>
    <lineage>
        <taxon>Eukaryota</taxon>
        <taxon>Metazoa</taxon>
        <taxon>Ecdysozoa</taxon>
        <taxon>Arthropoda</taxon>
        <taxon>Hexapoda</taxon>
        <taxon>Insecta</taxon>
        <taxon>Pterygota</taxon>
        <taxon>Neoptera</taxon>
        <taxon>Polyneoptera</taxon>
        <taxon>Orthoptera</taxon>
        <taxon>Caelifera</taxon>
        <taxon>Acrididea</taxon>
        <taxon>Acridomorpha</taxon>
        <taxon>Acridoidea</taxon>
        <taxon>Acrididae</taxon>
        <taxon>Melanoplinae</taxon>
        <taxon>Melanoplini</taxon>
        <taxon>Melanoplus</taxon>
    </lineage>
</organism>
<name>A0A0U4B5H6_MELSA</name>
<proteinExistence type="evidence at transcript level"/>
<dbReference type="InterPro" id="IPR011009">
    <property type="entry name" value="Kinase-like_dom_sf"/>
</dbReference>
<dbReference type="AlphaFoldDB" id="A0A0U4B5H6"/>
<evidence type="ECO:0000313" key="1">
    <source>
        <dbReference type="EMBL" id="ALX00088.1"/>
    </source>
</evidence>
<dbReference type="PANTHER" id="PTHR11012">
    <property type="entry name" value="PROTEIN KINASE-LIKE DOMAIN-CONTAINING"/>
    <property type="match status" value="1"/>
</dbReference>
<dbReference type="InterPro" id="IPR004119">
    <property type="entry name" value="EcKL"/>
</dbReference>
<reference evidence="1" key="1">
    <citation type="journal article" date="2015" name="BMC Genomics">
        <title>Combining RNA-seq and proteomic profiling to identify seminal fluid proteins in the migratory grasshopper Melanoplus sanguinipes (F).</title>
        <authorList>
            <person name="Bonilla M.L."/>
            <person name="Todd C."/>
            <person name="Erlandson M."/>
            <person name="Andres J."/>
        </authorList>
    </citation>
    <scope>NUCLEOTIDE SEQUENCE</scope>
</reference>
<sequence>MYILILIANMSSIIGTPEELRKISPKFTEDILIDILKEISGHSEVKLGQYTLLPRDGSGDSYLSIITRLTVQGSDVVNKKQYSIALIVKSLPHNIGRRKTFRSCEFFANEATFYEKVLTKLLAFQKKRNPEKPFLEIPRCFKAVADGENDFIVMEDVSPTGFKSATRTESLDFEHCAGVLRCLGRFHGLSMAMKDQEPEEFKKAASCLKETYFSEDQRVWYRSMLHQFCRITVDAMEEECPNSSYAKKAKEFCNEGLFDTQVALAKPRK</sequence>
<dbReference type="EMBL" id="KU218708">
    <property type="protein sequence ID" value="ALX00088.1"/>
    <property type="molecule type" value="mRNA"/>
</dbReference>
<dbReference type="PANTHER" id="PTHR11012:SF57">
    <property type="entry name" value="LD10016P"/>
    <property type="match status" value="1"/>
</dbReference>
<protein>
    <submittedName>
        <fullName evidence="1">Juvenile hormone-inducible protein</fullName>
    </submittedName>
</protein>
<reference evidence="1" key="2">
    <citation type="submission" date="2015-12" db="EMBL/GenBank/DDBJ databases">
        <authorList>
            <person name="Shamseldin A."/>
            <person name="Moawad H."/>
            <person name="Abd El-Rahim W.M."/>
            <person name="Sadowsky M.J."/>
        </authorList>
    </citation>
    <scope>NUCLEOTIDE SEQUENCE</scope>
</reference>
<feature type="non-terminal residue" evidence="1">
    <location>
        <position position="269"/>
    </location>
</feature>
<accession>A0A0U4B5H6</accession>